<accession>A0A7Y0L0F3</accession>
<reference evidence="2 3" key="1">
    <citation type="submission" date="2020-04" db="EMBL/GenBank/DDBJ databases">
        <authorList>
            <person name="Zhang R."/>
            <person name="Schippers A."/>
        </authorList>
    </citation>
    <scope>NUCLEOTIDE SEQUENCE [LARGE SCALE GENOMIC DNA]</scope>
    <source>
        <strain evidence="2 3">DSM 109850</strain>
    </source>
</reference>
<comment type="caution">
    <text evidence="2">The sequence shown here is derived from an EMBL/GenBank/DDBJ whole genome shotgun (WGS) entry which is preliminary data.</text>
</comment>
<dbReference type="PROSITE" id="PS51186">
    <property type="entry name" value="GNAT"/>
    <property type="match status" value="1"/>
</dbReference>
<dbReference type="SUPFAM" id="SSF55729">
    <property type="entry name" value="Acyl-CoA N-acyltransferases (Nat)"/>
    <property type="match status" value="1"/>
</dbReference>
<dbReference type="InterPro" id="IPR016181">
    <property type="entry name" value="Acyl_CoA_acyltransferase"/>
</dbReference>
<dbReference type="Gene3D" id="3.40.630.30">
    <property type="match status" value="1"/>
</dbReference>
<organism evidence="2 3">
    <name type="scientific">Sulfobacillus harzensis</name>
    <dbReference type="NCBI Taxonomy" id="2729629"/>
    <lineage>
        <taxon>Bacteria</taxon>
        <taxon>Bacillati</taxon>
        <taxon>Bacillota</taxon>
        <taxon>Clostridia</taxon>
        <taxon>Eubacteriales</taxon>
        <taxon>Clostridiales Family XVII. Incertae Sedis</taxon>
        <taxon>Sulfobacillus</taxon>
    </lineage>
</organism>
<dbReference type="Pfam" id="PF00583">
    <property type="entry name" value="Acetyltransf_1"/>
    <property type="match status" value="1"/>
</dbReference>
<dbReference type="EMBL" id="JABBVZ010000003">
    <property type="protein sequence ID" value="NMP21044.1"/>
    <property type="molecule type" value="Genomic_DNA"/>
</dbReference>
<sequence length="290" mass="32337">MRYVRATAEDQARIESFLSQFVDDYARDQIESYLASETGGLYLALDDDNQLAATGVVALGKPHEAFLGAVRLRPDMQDTSLAEEMAEFQVQEARRLGAQVVRALISRGNEASQHLFQTKLGFHVVDEWVAGSLEGFSAPEYPDEVAGPAWAVDRDRLLAFMNQHGEDLWSRDGAWQPASISFDDVWHSVELGSTALAPQTSGEALDTLAIFHIQDDRMHLQYLRSMGKHLKALLQYLWVESRAWGVKTLEFGLPRHAADKLVEASGLTMNREWHGIVLEKHVVLTTSSSA</sequence>
<keyword evidence="2" id="KW-0808">Transferase</keyword>
<dbReference type="AlphaFoldDB" id="A0A7Y0L0F3"/>
<keyword evidence="3" id="KW-1185">Reference proteome</keyword>
<gene>
    <name evidence="2" type="ORF">HIJ39_01565</name>
</gene>
<dbReference type="GO" id="GO:0016747">
    <property type="term" value="F:acyltransferase activity, transferring groups other than amino-acyl groups"/>
    <property type="evidence" value="ECO:0007669"/>
    <property type="project" value="InterPro"/>
</dbReference>
<evidence type="ECO:0000313" key="3">
    <source>
        <dbReference type="Proteomes" id="UP000533476"/>
    </source>
</evidence>
<name>A0A7Y0L0F3_9FIRM</name>
<dbReference type="Proteomes" id="UP000533476">
    <property type="component" value="Unassembled WGS sequence"/>
</dbReference>
<evidence type="ECO:0000313" key="2">
    <source>
        <dbReference type="EMBL" id="NMP21044.1"/>
    </source>
</evidence>
<evidence type="ECO:0000259" key="1">
    <source>
        <dbReference type="PROSITE" id="PS51186"/>
    </source>
</evidence>
<proteinExistence type="predicted"/>
<protein>
    <submittedName>
        <fullName evidence="2">GNAT family N-acetyltransferase</fullName>
    </submittedName>
</protein>
<dbReference type="InterPro" id="IPR000182">
    <property type="entry name" value="GNAT_dom"/>
</dbReference>
<feature type="domain" description="N-acetyltransferase" evidence="1">
    <location>
        <begin position="1"/>
        <end position="148"/>
    </location>
</feature>
<dbReference type="RefSeq" id="WP_169095985.1">
    <property type="nucleotide sequence ID" value="NZ_JABBVZ010000003.1"/>
</dbReference>